<reference evidence="2" key="2">
    <citation type="submission" date="2020-09" db="EMBL/GenBank/DDBJ databases">
        <authorList>
            <person name="Sun Q."/>
            <person name="Zhou Y."/>
        </authorList>
    </citation>
    <scope>NUCLEOTIDE SEQUENCE</scope>
    <source>
        <strain evidence="2">CGMCC 1.12751</strain>
    </source>
</reference>
<evidence type="ECO:0000313" key="2">
    <source>
        <dbReference type="EMBL" id="GGG46276.1"/>
    </source>
</evidence>
<comment type="caution">
    <text evidence="2">The sequence shown here is derived from an EMBL/GenBank/DDBJ whole genome shotgun (WGS) entry which is preliminary data.</text>
</comment>
<dbReference type="EMBL" id="BMFQ01000002">
    <property type="protein sequence ID" value="GGG46276.1"/>
    <property type="molecule type" value="Genomic_DNA"/>
</dbReference>
<proteinExistence type="predicted"/>
<feature type="chain" id="PRO_5037433078" description="DUF4136 domain-containing protein" evidence="1">
    <location>
        <begin position="22"/>
        <end position="226"/>
    </location>
</feature>
<dbReference type="AlphaFoldDB" id="A0A917GHB4"/>
<keyword evidence="3" id="KW-1185">Reference proteome</keyword>
<organism evidence="2 3">
    <name type="scientific">Bizionia arctica</name>
    <dbReference type="NCBI Taxonomy" id="1495645"/>
    <lineage>
        <taxon>Bacteria</taxon>
        <taxon>Pseudomonadati</taxon>
        <taxon>Bacteroidota</taxon>
        <taxon>Flavobacteriia</taxon>
        <taxon>Flavobacteriales</taxon>
        <taxon>Flavobacteriaceae</taxon>
        <taxon>Bizionia</taxon>
    </lineage>
</organism>
<keyword evidence="1" id="KW-0732">Signal</keyword>
<dbReference type="PROSITE" id="PS51257">
    <property type="entry name" value="PROKAR_LIPOPROTEIN"/>
    <property type="match status" value="1"/>
</dbReference>
<sequence length="226" mass="25409">MKHTFKLFFALALVVVFSSCSGVKVLDSWESDTASSIKDNNVLVIARTQDKQARIAFETAIADEFRTNGIKATESFRKFPNMLPDEKLSEEKMKNFRAFLDNEGYNGIAVTVVKNKKESTETTQDGGYYAGASYFPSYYPAYYGGFYGYYAHPMSYSTFGSYVPASYTTETIETYIVETVVYDLAQPEDKQLVAVVTSQIVDPQDVTKNAQLYAKKVAESLEKKKK</sequence>
<accession>A0A917GHB4</accession>
<evidence type="ECO:0008006" key="4">
    <source>
        <dbReference type="Google" id="ProtNLM"/>
    </source>
</evidence>
<protein>
    <recommendedName>
        <fullName evidence="4">DUF4136 domain-containing protein</fullName>
    </recommendedName>
</protein>
<reference evidence="2" key="1">
    <citation type="journal article" date="2014" name="Int. J. Syst. Evol. Microbiol.">
        <title>Complete genome sequence of Corynebacterium casei LMG S-19264T (=DSM 44701T), isolated from a smear-ripened cheese.</title>
        <authorList>
            <consortium name="US DOE Joint Genome Institute (JGI-PGF)"/>
            <person name="Walter F."/>
            <person name="Albersmeier A."/>
            <person name="Kalinowski J."/>
            <person name="Ruckert C."/>
        </authorList>
    </citation>
    <scope>NUCLEOTIDE SEQUENCE</scope>
    <source>
        <strain evidence="2">CGMCC 1.12751</strain>
    </source>
</reference>
<gene>
    <name evidence="2" type="ORF">GCM10010976_17280</name>
</gene>
<evidence type="ECO:0000313" key="3">
    <source>
        <dbReference type="Proteomes" id="UP000625976"/>
    </source>
</evidence>
<name>A0A917GHB4_9FLAO</name>
<evidence type="ECO:0000256" key="1">
    <source>
        <dbReference type="SAM" id="SignalP"/>
    </source>
</evidence>
<dbReference type="RefSeq" id="WP_188463876.1">
    <property type="nucleotide sequence ID" value="NZ_BMFQ01000002.1"/>
</dbReference>
<feature type="signal peptide" evidence="1">
    <location>
        <begin position="1"/>
        <end position="21"/>
    </location>
</feature>
<dbReference type="Proteomes" id="UP000625976">
    <property type="component" value="Unassembled WGS sequence"/>
</dbReference>